<accession>A0AAW0BAN8</accession>
<proteinExistence type="predicted"/>
<comment type="caution">
    <text evidence="2">The sequence shown here is derived from an EMBL/GenBank/DDBJ whole genome shotgun (WGS) entry which is preliminary data.</text>
</comment>
<evidence type="ECO:0000256" key="1">
    <source>
        <dbReference type="SAM" id="SignalP"/>
    </source>
</evidence>
<dbReference type="Gene3D" id="2.60.20.10">
    <property type="entry name" value="Crystallins"/>
    <property type="match status" value="1"/>
</dbReference>
<reference evidence="2 3" key="1">
    <citation type="journal article" date="2024" name="J Genomics">
        <title>Draft genome sequencing and assembly of Favolaschia claudopus CIRM-BRFM 2984 isolated from oak limbs.</title>
        <authorList>
            <person name="Navarro D."/>
            <person name="Drula E."/>
            <person name="Chaduli D."/>
            <person name="Cazenave R."/>
            <person name="Ahrendt S."/>
            <person name="Wang J."/>
            <person name="Lipzen A."/>
            <person name="Daum C."/>
            <person name="Barry K."/>
            <person name="Grigoriev I.V."/>
            <person name="Favel A."/>
            <person name="Rosso M.N."/>
            <person name="Martin F."/>
        </authorList>
    </citation>
    <scope>NUCLEOTIDE SEQUENCE [LARGE SCALE GENOMIC DNA]</scope>
    <source>
        <strain evidence="2 3">CIRM-BRFM 2984</strain>
    </source>
</reference>
<name>A0AAW0BAN8_9AGAR</name>
<keyword evidence="1" id="KW-0732">Signal</keyword>
<organism evidence="2 3">
    <name type="scientific">Favolaschia claudopus</name>
    <dbReference type="NCBI Taxonomy" id="2862362"/>
    <lineage>
        <taxon>Eukaryota</taxon>
        <taxon>Fungi</taxon>
        <taxon>Dikarya</taxon>
        <taxon>Basidiomycota</taxon>
        <taxon>Agaricomycotina</taxon>
        <taxon>Agaricomycetes</taxon>
        <taxon>Agaricomycetidae</taxon>
        <taxon>Agaricales</taxon>
        <taxon>Marasmiineae</taxon>
        <taxon>Mycenaceae</taxon>
        <taxon>Favolaschia</taxon>
    </lineage>
</organism>
<evidence type="ECO:0000313" key="3">
    <source>
        <dbReference type="Proteomes" id="UP001362999"/>
    </source>
</evidence>
<dbReference type="AlphaFoldDB" id="A0AAW0BAN8"/>
<feature type="signal peptide" evidence="1">
    <location>
        <begin position="1"/>
        <end position="16"/>
    </location>
</feature>
<sequence length="130" mass="13888">MKFTAAFLALIPFVAAMPPVLERSANVTDSTHELVGRTQGNVFVCVNADFVAPCATFHGNSGQCVNFPSTFNDDITAVGPDSGQDCFFFIDGDCQNQQLGPIRSPGIADLNVAGTVEFNDHISSFKCFFG</sequence>
<dbReference type="Proteomes" id="UP001362999">
    <property type="component" value="Unassembled WGS sequence"/>
</dbReference>
<gene>
    <name evidence="2" type="ORF">R3P38DRAFT_2958966</name>
</gene>
<feature type="chain" id="PRO_5044001655" evidence="1">
    <location>
        <begin position="17"/>
        <end position="130"/>
    </location>
</feature>
<dbReference type="EMBL" id="JAWWNJ010000036">
    <property type="protein sequence ID" value="KAK7023307.1"/>
    <property type="molecule type" value="Genomic_DNA"/>
</dbReference>
<keyword evidence="3" id="KW-1185">Reference proteome</keyword>
<protein>
    <submittedName>
        <fullName evidence="2">Uncharacterized protein</fullName>
    </submittedName>
</protein>
<evidence type="ECO:0000313" key="2">
    <source>
        <dbReference type="EMBL" id="KAK7023307.1"/>
    </source>
</evidence>